<feature type="signal peptide" evidence="1">
    <location>
        <begin position="1"/>
        <end position="23"/>
    </location>
</feature>
<proteinExistence type="predicted"/>
<evidence type="ECO:0000256" key="1">
    <source>
        <dbReference type="SAM" id="SignalP"/>
    </source>
</evidence>
<dbReference type="Proteomes" id="UP001108123">
    <property type="component" value="Unassembled WGS sequence"/>
</dbReference>
<evidence type="ECO:0000313" key="2">
    <source>
        <dbReference type="EMBL" id="MCG4564352.1"/>
    </source>
</evidence>
<keyword evidence="3" id="KW-1185">Reference proteome</keyword>
<sequence length="319" mass="37434">MKKKKYLFLILGLIIIFVSSCTSKNSIVSKEDSSEKTKEELKESKKEKQEKVMIEFKALISENKEPYQVIEFIDENIEKVSKKESVEMLEDFEKLQESYIDLYTDELSKENRQNILSQTYSNSEIDPNKIEEIKDDELKELVSKIVKGRYKLVEKEGSYCPVINYVSFKDYEKFLSDELKEYLNIKIIESEAPAILDGKIAITWDELGSRLIRIEKYLTKYEEGIKDEELTRLYSEYLLMYISGSKNTPIYNDENKKISKEILDAYKKMASNNKKTITGEIIREYSQLIEDNDYLVDDTVTSRLLEVYNEAIGRLEENK</sequence>
<dbReference type="AlphaFoldDB" id="A0A9Q4FL43"/>
<evidence type="ECO:0000313" key="3">
    <source>
        <dbReference type="Proteomes" id="UP001108123"/>
    </source>
</evidence>
<feature type="chain" id="PRO_5040321043" description="Lipoprotein" evidence="1">
    <location>
        <begin position="24"/>
        <end position="319"/>
    </location>
</feature>
<gene>
    <name evidence="2" type="ORF">L0P62_02715</name>
</gene>
<dbReference type="RefSeq" id="WP_237915601.1">
    <property type="nucleotide sequence ID" value="NZ_JAKNID010000005.1"/>
</dbReference>
<organism evidence="2 3">
    <name type="scientific">Anaerosalibacter bizertensis</name>
    <dbReference type="NCBI Taxonomy" id="932217"/>
    <lineage>
        <taxon>Bacteria</taxon>
        <taxon>Bacillati</taxon>
        <taxon>Bacillota</taxon>
        <taxon>Tissierellia</taxon>
        <taxon>Tissierellales</taxon>
        <taxon>Sporanaerobacteraceae</taxon>
        <taxon>Anaerosalibacter</taxon>
    </lineage>
</organism>
<keyword evidence="1" id="KW-0732">Signal</keyword>
<protein>
    <recommendedName>
        <fullName evidence="4">Lipoprotein</fullName>
    </recommendedName>
</protein>
<dbReference type="EMBL" id="JAKNID010000005">
    <property type="protein sequence ID" value="MCG4564352.1"/>
    <property type="molecule type" value="Genomic_DNA"/>
</dbReference>
<dbReference type="PROSITE" id="PS51257">
    <property type="entry name" value="PROKAR_LIPOPROTEIN"/>
    <property type="match status" value="1"/>
</dbReference>
<name>A0A9Q4FL43_9FIRM</name>
<evidence type="ECO:0008006" key="4">
    <source>
        <dbReference type="Google" id="ProtNLM"/>
    </source>
</evidence>
<accession>A0A9Q4FL43</accession>
<reference evidence="2" key="1">
    <citation type="submission" date="2022-01" db="EMBL/GenBank/DDBJ databases">
        <title>Collection of gut derived symbiotic bacterial strains cultured from healthy donors.</title>
        <authorList>
            <person name="Lin H."/>
            <person name="Kohout C."/>
            <person name="Waligurski E."/>
            <person name="Pamer E.G."/>
        </authorList>
    </citation>
    <scope>NUCLEOTIDE SEQUENCE</scope>
    <source>
        <strain evidence="2">MSK.14.39</strain>
    </source>
</reference>
<comment type="caution">
    <text evidence="2">The sequence shown here is derived from an EMBL/GenBank/DDBJ whole genome shotgun (WGS) entry which is preliminary data.</text>
</comment>